<dbReference type="SUPFAM" id="SSF57667">
    <property type="entry name" value="beta-beta-alpha zinc fingers"/>
    <property type="match status" value="2"/>
</dbReference>
<feature type="compositionally biased region" description="Basic and acidic residues" evidence="8">
    <location>
        <begin position="78"/>
        <end position="100"/>
    </location>
</feature>
<keyword evidence="11" id="KW-1185">Reference proteome</keyword>
<dbReference type="PROSITE" id="PS50157">
    <property type="entry name" value="ZINC_FINGER_C2H2_2"/>
    <property type="match status" value="3"/>
</dbReference>
<keyword evidence="6" id="KW-0539">Nucleus</keyword>
<reference evidence="10 11" key="1">
    <citation type="submission" date="2019-06" db="EMBL/GenBank/DDBJ databases">
        <title>A chromosome-scale genome assembly of the striped catfish, Pangasianodon hypophthalmus.</title>
        <authorList>
            <person name="Wen M."/>
            <person name="Zahm M."/>
            <person name="Roques C."/>
            <person name="Cabau C."/>
            <person name="Klopp C."/>
            <person name="Donnadieu C."/>
            <person name="Jouanno E."/>
            <person name="Avarre J.-C."/>
            <person name="Campet M."/>
            <person name="Ha T.T.T."/>
            <person name="Dugue R."/>
            <person name="Lampietro C."/>
            <person name="Louis A."/>
            <person name="Herpin A."/>
            <person name="Echchiki A."/>
            <person name="Berthelot C."/>
            <person name="Parey E."/>
            <person name="Roest-Crollius H."/>
            <person name="Braasch I."/>
            <person name="Postlethwait J."/>
            <person name="Bobe J."/>
            <person name="Montfort J."/>
            <person name="Bouchez O."/>
            <person name="Begum T."/>
            <person name="Schartl M."/>
            <person name="Guiguen Y."/>
        </authorList>
    </citation>
    <scope>NUCLEOTIDE SEQUENCE [LARGE SCALE GENOMIC DNA]</scope>
    <source>
        <strain evidence="10 11">Indonesia</strain>
        <tissue evidence="10">Blood</tissue>
    </source>
</reference>
<dbReference type="EMBL" id="VFJC01000021">
    <property type="protein sequence ID" value="KAB5536950.1"/>
    <property type="molecule type" value="Genomic_DNA"/>
</dbReference>
<dbReference type="SMART" id="SM00355">
    <property type="entry name" value="ZnF_C2H2"/>
    <property type="match status" value="3"/>
</dbReference>
<feature type="domain" description="C2H2-type" evidence="9">
    <location>
        <begin position="346"/>
        <end position="373"/>
    </location>
</feature>
<dbReference type="PANTHER" id="PTHR23235">
    <property type="entry name" value="KRUEPPEL-LIKE TRANSCRIPTION FACTOR"/>
    <property type="match status" value="1"/>
</dbReference>
<dbReference type="AlphaFoldDB" id="A0A5N5L2Y3"/>
<feature type="domain" description="C2H2-type" evidence="9">
    <location>
        <begin position="318"/>
        <end position="345"/>
    </location>
</feature>
<evidence type="ECO:0000259" key="9">
    <source>
        <dbReference type="PROSITE" id="PS50157"/>
    </source>
</evidence>
<evidence type="ECO:0000256" key="1">
    <source>
        <dbReference type="ARBA" id="ARBA00004123"/>
    </source>
</evidence>
<accession>A0A5N5L2Y3</accession>
<evidence type="ECO:0000256" key="7">
    <source>
        <dbReference type="PROSITE-ProRule" id="PRU00042"/>
    </source>
</evidence>
<dbReference type="FunFam" id="3.30.160.60:FF:000557">
    <property type="entry name" value="zinc finger and SCAN domain-containing protein 29"/>
    <property type="match status" value="1"/>
</dbReference>
<dbReference type="Pfam" id="PF00096">
    <property type="entry name" value="zf-C2H2"/>
    <property type="match status" value="2"/>
</dbReference>
<dbReference type="GO" id="GO:0000981">
    <property type="term" value="F:DNA-binding transcription factor activity, RNA polymerase II-specific"/>
    <property type="evidence" value="ECO:0007669"/>
    <property type="project" value="TreeGrafter"/>
</dbReference>
<sequence length="406" mass="45595">MTNLQSLSIFLTERLMLAAQEIFKAVEVTVTEYHDEISRSRQENELLKNRLLEAGIQVYPELQPGLSVFHGEPCAGSERGDPGEKIQVKQEPSASREEPRVPPPQTSVPEEPVSPPACLEDEQRIEEMLQPQMTESSASPLLQAHHCMQIKEETDESKSALGTEIFCVSQSSTSDDPSSAVASNHSSGLETELDGLSSMHNASELRLTSRVNVGQPKTCVNYDPAEQDKELQRRERYSMMRARGIGKLPKVGRERKMEPRIENQRACRKKERLPEVLMLEEEQCMPRQLCISTGSMNERNGQAVHKPSAVYQSEAEANLCVVCGRSFSSRGLLKVHLRVHSGERPYHCPYCDKNFRQSSHLSVHIRIHTGEKPYSCLSCGKRFSDRSACNRHVKAHLENAELGHPT</sequence>
<dbReference type="PANTHER" id="PTHR23235:SF120">
    <property type="entry name" value="KRUPPEL-LIKE FACTOR 15"/>
    <property type="match status" value="1"/>
</dbReference>
<keyword evidence="3" id="KW-0677">Repeat</keyword>
<evidence type="ECO:0000256" key="2">
    <source>
        <dbReference type="ARBA" id="ARBA00022723"/>
    </source>
</evidence>
<dbReference type="InterPro" id="IPR036236">
    <property type="entry name" value="Znf_C2H2_sf"/>
</dbReference>
<name>A0A5N5L2Y3_PANHP</name>
<feature type="domain" description="C2H2-type" evidence="9">
    <location>
        <begin position="374"/>
        <end position="401"/>
    </location>
</feature>
<evidence type="ECO:0000256" key="4">
    <source>
        <dbReference type="ARBA" id="ARBA00022771"/>
    </source>
</evidence>
<evidence type="ECO:0000256" key="3">
    <source>
        <dbReference type="ARBA" id="ARBA00022737"/>
    </source>
</evidence>
<keyword evidence="4 7" id="KW-0863">Zinc-finger</keyword>
<dbReference type="GO" id="GO:0000978">
    <property type="term" value="F:RNA polymerase II cis-regulatory region sequence-specific DNA binding"/>
    <property type="evidence" value="ECO:0007669"/>
    <property type="project" value="TreeGrafter"/>
</dbReference>
<dbReference type="PROSITE" id="PS00028">
    <property type="entry name" value="ZINC_FINGER_C2H2_1"/>
    <property type="match status" value="3"/>
</dbReference>
<dbReference type="GO" id="GO:0008270">
    <property type="term" value="F:zinc ion binding"/>
    <property type="evidence" value="ECO:0007669"/>
    <property type="project" value="UniProtKB-KW"/>
</dbReference>
<keyword evidence="5" id="KW-0862">Zinc</keyword>
<feature type="region of interest" description="Disordered" evidence="8">
    <location>
        <begin position="170"/>
        <end position="192"/>
    </location>
</feature>
<dbReference type="Proteomes" id="UP000327468">
    <property type="component" value="Chromosome 20"/>
</dbReference>
<feature type="compositionally biased region" description="Low complexity" evidence="8">
    <location>
        <begin position="170"/>
        <end position="183"/>
    </location>
</feature>
<comment type="subcellular location">
    <subcellularLocation>
        <location evidence="1">Nucleus</location>
    </subcellularLocation>
</comment>
<protein>
    <recommendedName>
        <fullName evidence="9">C2H2-type domain-containing protein</fullName>
    </recommendedName>
</protein>
<comment type="caution">
    <text evidence="10">The sequence shown here is derived from an EMBL/GenBank/DDBJ whole genome shotgun (WGS) entry which is preliminary data.</text>
</comment>
<organism evidence="10 11">
    <name type="scientific">Pangasianodon hypophthalmus</name>
    <name type="common">Striped catfish</name>
    <name type="synonym">Helicophagus hypophthalmus</name>
    <dbReference type="NCBI Taxonomy" id="310915"/>
    <lineage>
        <taxon>Eukaryota</taxon>
        <taxon>Metazoa</taxon>
        <taxon>Chordata</taxon>
        <taxon>Craniata</taxon>
        <taxon>Vertebrata</taxon>
        <taxon>Euteleostomi</taxon>
        <taxon>Actinopterygii</taxon>
        <taxon>Neopterygii</taxon>
        <taxon>Teleostei</taxon>
        <taxon>Ostariophysi</taxon>
        <taxon>Siluriformes</taxon>
        <taxon>Pangasiidae</taxon>
        <taxon>Pangasianodon</taxon>
    </lineage>
</organism>
<keyword evidence="2" id="KW-0479">Metal-binding</keyword>
<proteinExistence type="predicted"/>
<dbReference type="InterPro" id="IPR013087">
    <property type="entry name" value="Znf_C2H2_type"/>
</dbReference>
<evidence type="ECO:0000256" key="5">
    <source>
        <dbReference type="ARBA" id="ARBA00022833"/>
    </source>
</evidence>
<gene>
    <name evidence="10" type="ORF">PHYPO_G00113210</name>
</gene>
<dbReference type="GO" id="GO:0005634">
    <property type="term" value="C:nucleus"/>
    <property type="evidence" value="ECO:0007669"/>
    <property type="project" value="UniProtKB-SubCell"/>
</dbReference>
<evidence type="ECO:0000256" key="8">
    <source>
        <dbReference type="SAM" id="MobiDB-lite"/>
    </source>
</evidence>
<evidence type="ECO:0000313" key="11">
    <source>
        <dbReference type="Proteomes" id="UP000327468"/>
    </source>
</evidence>
<evidence type="ECO:0000313" key="10">
    <source>
        <dbReference type="EMBL" id="KAB5536950.1"/>
    </source>
</evidence>
<dbReference type="FunFam" id="3.30.160.60:FF:001498">
    <property type="entry name" value="Zinc finger protein 404"/>
    <property type="match status" value="1"/>
</dbReference>
<feature type="region of interest" description="Disordered" evidence="8">
    <location>
        <begin position="69"/>
        <end position="116"/>
    </location>
</feature>
<dbReference type="Gene3D" id="3.30.160.60">
    <property type="entry name" value="Classic Zinc Finger"/>
    <property type="match status" value="3"/>
</dbReference>
<dbReference type="FunFam" id="3.30.160.60:FF:000446">
    <property type="entry name" value="Zinc finger protein"/>
    <property type="match status" value="1"/>
</dbReference>
<evidence type="ECO:0000256" key="6">
    <source>
        <dbReference type="ARBA" id="ARBA00023242"/>
    </source>
</evidence>